<dbReference type="InterPro" id="IPR011922">
    <property type="entry name" value="Cell_div_FtsL"/>
</dbReference>
<dbReference type="OrthoDB" id="2325224at2"/>
<comment type="similarity">
    <text evidence="7">Belongs to the FtsL family.</text>
</comment>
<dbReference type="HAMAP" id="MF_00910">
    <property type="entry name" value="FtsL"/>
    <property type="match status" value="1"/>
</dbReference>
<feature type="transmembrane region" description="Helical" evidence="7">
    <location>
        <begin position="46"/>
        <end position="65"/>
    </location>
</feature>
<name>A0A347SRJ4_9LACO</name>
<dbReference type="EMBL" id="QOCS01000009">
    <property type="protein sequence ID" value="RHW46875.1"/>
    <property type="molecule type" value="Genomic_DNA"/>
</dbReference>
<proteinExistence type="inferred from homology"/>
<protein>
    <recommendedName>
        <fullName evidence="7 8">Cell division protein FtsL</fullName>
    </recommendedName>
</protein>
<organism evidence="10 13">
    <name type="scientific">Bombilactobacillus bombi</name>
    <dbReference type="NCBI Taxonomy" id="1303590"/>
    <lineage>
        <taxon>Bacteria</taxon>
        <taxon>Bacillati</taxon>
        <taxon>Bacillota</taxon>
        <taxon>Bacilli</taxon>
        <taxon>Lactobacillales</taxon>
        <taxon>Lactobacillaceae</taxon>
        <taxon>Bombilactobacillus</taxon>
    </lineage>
</organism>
<dbReference type="AlphaFoldDB" id="A0A347SRJ4"/>
<dbReference type="EMBL" id="QOCR01000004">
    <property type="protein sequence ID" value="RHW49974.1"/>
    <property type="molecule type" value="Genomic_DNA"/>
</dbReference>
<evidence type="ECO:0000256" key="2">
    <source>
        <dbReference type="ARBA" id="ARBA00022618"/>
    </source>
</evidence>
<evidence type="ECO:0000313" key="11">
    <source>
        <dbReference type="EMBL" id="RHW49974.1"/>
    </source>
</evidence>
<evidence type="ECO:0000313" key="10">
    <source>
        <dbReference type="EMBL" id="RHW46875.1"/>
    </source>
</evidence>
<evidence type="ECO:0000256" key="8">
    <source>
        <dbReference type="NCBIfam" id="TIGR02209"/>
    </source>
</evidence>
<feature type="compositionally biased region" description="Polar residues" evidence="9">
    <location>
        <begin position="1"/>
        <end position="16"/>
    </location>
</feature>
<keyword evidence="1 7" id="KW-1003">Cell membrane</keyword>
<evidence type="ECO:0000256" key="7">
    <source>
        <dbReference type="HAMAP-Rule" id="MF_00910"/>
    </source>
</evidence>
<accession>A0A347SRJ4</accession>
<dbReference type="GO" id="GO:0005886">
    <property type="term" value="C:plasma membrane"/>
    <property type="evidence" value="ECO:0007669"/>
    <property type="project" value="UniProtKB-SubCell"/>
</dbReference>
<evidence type="ECO:0000313" key="13">
    <source>
        <dbReference type="Proteomes" id="UP000284822"/>
    </source>
</evidence>
<evidence type="ECO:0000256" key="6">
    <source>
        <dbReference type="ARBA" id="ARBA00023306"/>
    </source>
</evidence>
<keyword evidence="3 7" id="KW-0812">Transmembrane</keyword>
<gene>
    <name evidence="7 10" type="primary">ftsL</name>
    <name evidence="11" type="ORF">DS831_07380</name>
    <name evidence="10" type="ORF">DS832_05145</name>
</gene>
<dbReference type="KEGG" id="lbm:DS830_03865"/>
<comment type="function">
    <text evidence="7">Essential cell division protein.</text>
</comment>
<comment type="caution">
    <text evidence="10">The sequence shown here is derived from an EMBL/GenBank/DDBJ whole genome shotgun (WGS) entry which is preliminary data.</text>
</comment>
<dbReference type="GO" id="GO:0043093">
    <property type="term" value="P:FtsZ-dependent cytokinesis"/>
    <property type="evidence" value="ECO:0007669"/>
    <property type="project" value="UniProtKB-UniRule"/>
</dbReference>
<keyword evidence="6 7" id="KW-0131">Cell cycle</keyword>
<evidence type="ECO:0000256" key="5">
    <source>
        <dbReference type="ARBA" id="ARBA00023136"/>
    </source>
</evidence>
<keyword evidence="4 7" id="KW-1133">Transmembrane helix</keyword>
<keyword evidence="12" id="KW-1185">Reference proteome</keyword>
<evidence type="ECO:0000256" key="9">
    <source>
        <dbReference type="SAM" id="MobiDB-lite"/>
    </source>
</evidence>
<keyword evidence="5 7" id="KW-0472">Membrane</keyword>
<dbReference type="GO" id="GO:0032153">
    <property type="term" value="C:cell division site"/>
    <property type="evidence" value="ECO:0007669"/>
    <property type="project" value="UniProtKB-UniRule"/>
</dbReference>
<evidence type="ECO:0000313" key="12">
    <source>
        <dbReference type="Proteomes" id="UP000284109"/>
    </source>
</evidence>
<dbReference type="Proteomes" id="UP000284822">
    <property type="component" value="Unassembled WGS sequence"/>
</dbReference>
<dbReference type="NCBIfam" id="TIGR02209">
    <property type="entry name" value="ftsL_broad"/>
    <property type="match status" value="1"/>
</dbReference>
<evidence type="ECO:0000256" key="1">
    <source>
        <dbReference type="ARBA" id="ARBA00022475"/>
    </source>
</evidence>
<reference evidence="12 13" key="1">
    <citation type="submission" date="2018-07" db="EMBL/GenBank/DDBJ databases">
        <title>Genome sequences of six Lactobacillus spp. isolated from bumble bee guts.</title>
        <authorList>
            <person name="Motta E.V.S."/>
            <person name="Moran N.A."/>
        </authorList>
    </citation>
    <scope>NUCLEOTIDE SEQUENCE [LARGE SCALE GENOMIC DNA]</scope>
    <source>
        <strain evidence="11 12">BI-1.1</strain>
        <strain evidence="10 13">LV-8.1</strain>
    </source>
</reference>
<comment type="subcellular location">
    <subcellularLocation>
        <location evidence="7">Cell membrane</location>
        <topology evidence="7">Single-pass type II membrane protein</topology>
    </subcellularLocation>
    <text evidence="7">Localizes to the division septum where it forms a ring structure.</text>
</comment>
<evidence type="ECO:0000256" key="4">
    <source>
        <dbReference type="ARBA" id="ARBA00022989"/>
    </source>
</evidence>
<dbReference type="Proteomes" id="UP000284109">
    <property type="component" value="Unassembled WGS sequence"/>
</dbReference>
<dbReference type="RefSeq" id="WP_118902109.1">
    <property type="nucleotide sequence ID" value="NZ_CP031513.1"/>
</dbReference>
<evidence type="ECO:0000256" key="3">
    <source>
        <dbReference type="ARBA" id="ARBA00022692"/>
    </source>
</evidence>
<keyword evidence="2 7" id="KW-0132">Cell division</keyword>
<sequence>MLDNTARNSNQTAVEVPQKKQQVDNNVHQAIRVNNQAVPFSKLEKVLLVCIGIATLVMMIFLVNLRTVNAQQQRQIQDVAAQTQVVISKNVTLRQEISELSSSSRLLQIAKDHHLTLQANNIRNISK</sequence>
<feature type="region of interest" description="Disordered" evidence="9">
    <location>
        <begin position="1"/>
        <end position="20"/>
    </location>
</feature>